<sequence>AIDFLLLAHGHECKDLDRMCYINLSDHSKSIHKQLYQLQQNLNAIKVESGLTNWLNHL</sequence>
<proteinExistence type="predicted"/>
<dbReference type="SUPFAM" id="SSF58069">
    <property type="entry name" value="Virus ectodomain"/>
    <property type="match status" value="1"/>
</dbReference>
<dbReference type="AlphaFoldDB" id="A0A091VRH6"/>
<feature type="non-terminal residue" evidence="1">
    <location>
        <position position="58"/>
    </location>
</feature>
<gene>
    <name evidence="1" type="ORF">N306_14241</name>
</gene>
<organism evidence="1 2">
    <name type="scientific">Opisthocomus hoazin</name>
    <name type="common">Hoatzin</name>
    <name type="synonym">Phasianus hoazin</name>
    <dbReference type="NCBI Taxonomy" id="30419"/>
    <lineage>
        <taxon>Eukaryota</taxon>
        <taxon>Metazoa</taxon>
        <taxon>Chordata</taxon>
        <taxon>Craniata</taxon>
        <taxon>Vertebrata</taxon>
        <taxon>Euteleostomi</taxon>
        <taxon>Archelosauria</taxon>
        <taxon>Archosauria</taxon>
        <taxon>Dinosauria</taxon>
        <taxon>Saurischia</taxon>
        <taxon>Theropoda</taxon>
        <taxon>Coelurosauria</taxon>
        <taxon>Aves</taxon>
        <taxon>Neognathae</taxon>
        <taxon>Neoaves</taxon>
        <taxon>Opisthocomiformes</taxon>
        <taxon>Opisthocomidae</taxon>
        <taxon>Opisthocomus</taxon>
    </lineage>
</organism>
<dbReference type="Gene3D" id="1.10.287.210">
    <property type="match status" value="1"/>
</dbReference>
<reference evidence="1 2" key="1">
    <citation type="submission" date="2014-04" db="EMBL/GenBank/DDBJ databases">
        <title>Genome evolution of avian class.</title>
        <authorList>
            <person name="Zhang G."/>
            <person name="Li C."/>
        </authorList>
    </citation>
    <scope>NUCLEOTIDE SEQUENCE [LARGE SCALE GENOMIC DNA]</scope>
    <source>
        <strain evidence="1">BGI_N306</strain>
    </source>
</reference>
<feature type="non-terminal residue" evidence="1">
    <location>
        <position position="1"/>
    </location>
</feature>
<dbReference type="EMBL" id="KK734289">
    <property type="protein sequence ID" value="KFR05967.1"/>
    <property type="molecule type" value="Genomic_DNA"/>
</dbReference>
<dbReference type="PhylomeDB" id="A0A091VRH6"/>
<evidence type="ECO:0000313" key="1">
    <source>
        <dbReference type="EMBL" id="KFR05967.1"/>
    </source>
</evidence>
<keyword evidence="2" id="KW-1185">Reference proteome</keyword>
<dbReference type="Proteomes" id="UP000053605">
    <property type="component" value="Unassembled WGS sequence"/>
</dbReference>
<protein>
    <submittedName>
        <fullName evidence="1">Uncharacterized protein</fullName>
    </submittedName>
</protein>
<evidence type="ECO:0000313" key="2">
    <source>
        <dbReference type="Proteomes" id="UP000053605"/>
    </source>
</evidence>
<name>A0A091VRH6_OPIHO</name>
<accession>A0A091VRH6</accession>